<organism evidence="2 3">
    <name type="scientific">Rubritalea tangerina</name>
    <dbReference type="NCBI Taxonomy" id="430798"/>
    <lineage>
        <taxon>Bacteria</taxon>
        <taxon>Pseudomonadati</taxon>
        <taxon>Verrucomicrobiota</taxon>
        <taxon>Verrucomicrobiia</taxon>
        <taxon>Verrucomicrobiales</taxon>
        <taxon>Rubritaleaceae</taxon>
        <taxon>Rubritalea</taxon>
    </lineage>
</organism>
<reference evidence="3" key="1">
    <citation type="journal article" date="2019" name="Int. J. Syst. Evol. Microbiol.">
        <title>The Global Catalogue of Microorganisms (GCM) 10K type strain sequencing project: providing services to taxonomists for standard genome sequencing and annotation.</title>
        <authorList>
            <consortium name="The Broad Institute Genomics Platform"/>
            <consortium name="The Broad Institute Genome Sequencing Center for Infectious Disease"/>
            <person name="Wu L."/>
            <person name="Ma J."/>
        </authorList>
    </citation>
    <scope>NUCLEOTIDE SEQUENCE [LARGE SCALE GENOMIC DNA]</scope>
    <source>
        <strain evidence="3">CCUG 57942</strain>
    </source>
</reference>
<feature type="signal peptide" evidence="1">
    <location>
        <begin position="1"/>
        <end position="21"/>
    </location>
</feature>
<dbReference type="Proteomes" id="UP001597389">
    <property type="component" value="Unassembled WGS sequence"/>
</dbReference>
<name>A0ABW4ZDZ6_9BACT</name>
<evidence type="ECO:0000256" key="1">
    <source>
        <dbReference type="SAM" id="SignalP"/>
    </source>
</evidence>
<accession>A0ABW4ZDZ6</accession>
<dbReference type="RefSeq" id="WP_377086864.1">
    <property type="nucleotide sequence ID" value="NZ_JBHSJL010000014.1"/>
</dbReference>
<keyword evidence="1" id="KW-0732">Signal</keyword>
<feature type="chain" id="PRO_5046597705" evidence="1">
    <location>
        <begin position="22"/>
        <end position="98"/>
    </location>
</feature>
<proteinExistence type="predicted"/>
<comment type="caution">
    <text evidence="2">The sequence shown here is derived from an EMBL/GenBank/DDBJ whole genome shotgun (WGS) entry which is preliminary data.</text>
</comment>
<protein>
    <submittedName>
        <fullName evidence="2">Uncharacterized protein</fullName>
    </submittedName>
</protein>
<dbReference type="EMBL" id="JBHUJB010000073">
    <property type="protein sequence ID" value="MFD2160241.1"/>
    <property type="molecule type" value="Genomic_DNA"/>
</dbReference>
<evidence type="ECO:0000313" key="2">
    <source>
        <dbReference type="EMBL" id="MFD2160241.1"/>
    </source>
</evidence>
<keyword evidence="3" id="KW-1185">Reference proteome</keyword>
<sequence>MSRRFGMIVAACLAIPFALQAEVVDVIPQPVALKKLEGTGFSFAAPVVLKDATSMPAEQLEVLTGLIEKVTEKRLVSSGTRSYYSKLVRLRVGMRRTA</sequence>
<evidence type="ECO:0000313" key="3">
    <source>
        <dbReference type="Proteomes" id="UP001597389"/>
    </source>
</evidence>
<gene>
    <name evidence="2" type="ORF">ACFSW8_15165</name>
</gene>